<evidence type="ECO:0000256" key="1">
    <source>
        <dbReference type="SAM" id="Phobius"/>
    </source>
</evidence>
<keyword evidence="1" id="KW-0812">Transmembrane</keyword>
<evidence type="ECO:0008006" key="4">
    <source>
        <dbReference type="Google" id="ProtNLM"/>
    </source>
</evidence>
<proteinExistence type="predicted"/>
<keyword evidence="1" id="KW-0472">Membrane</keyword>
<organism evidence="2 3">
    <name type="scientific">Phocaeicola vulgatus</name>
    <name type="common">Bacteroides vulgatus</name>
    <dbReference type="NCBI Taxonomy" id="821"/>
    <lineage>
        <taxon>Bacteria</taxon>
        <taxon>Pseudomonadati</taxon>
        <taxon>Bacteroidota</taxon>
        <taxon>Bacteroidia</taxon>
        <taxon>Bacteroidales</taxon>
        <taxon>Bacteroidaceae</taxon>
        <taxon>Phocaeicola</taxon>
    </lineage>
</organism>
<feature type="transmembrane region" description="Helical" evidence="1">
    <location>
        <begin position="12"/>
        <end position="34"/>
    </location>
</feature>
<evidence type="ECO:0000313" key="2">
    <source>
        <dbReference type="EMBL" id="RGR35392.1"/>
    </source>
</evidence>
<name>A0A395UJP9_PHOVU</name>
<dbReference type="EMBL" id="QRUD01000056">
    <property type="protein sequence ID" value="RGR35392.1"/>
    <property type="molecule type" value="Genomic_DNA"/>
</dbReference>
<sequence length="100" mass="11262">MRTMRKINKPIKFFGLSSGQFGIFMLIVAITIIVCIFKQLHPLVITLLLSGIVFLSGLLFNTLKKEHKAGNPDFLTGLSVRSATPRKIVDKKKIFNFILN</sequence>
<feature type="transmembrane region" description="Helical" evidence="1">
    <location>
        <begin position="40"/>
        <end position="60"/>
    </location>
</feature>
<accession>A0A395UJP9</accession>
<protein>
    <recommendedName>
        <fullName evidence="4">DUF4133 domain-containing protein</fullName>
    </recommendedName>
</protein>
<evidence type="ECO:0000313" key="3">
    <source>
        <dbReference type="Proteomes" id="UP000266497"/>
    </source>
</evidence>
<gene>
    <name evidence="2" type="ORF">DWY53_17130</name>
</gene>
<comment type="caution">
    <text evidence="2">The sequence shown here is derived from an EMBL/GenBank/DDBJ whole genome shotgun (WGS) entry which is preliminary data.</text>
</comment>
<dbReference type="AlphaFoldDB" id="A0A395UJP9"/>
<keyword evidence="1" id="KW-1133">Transmembrane helix</keyword>
<reference evidence="2 3" key="1">
    <citation type="submission" date="2018-08" db="EMBL/GenBank/DDBJ databases">
        <title>A genome reference for cultivated species of the human gut microbiota.</title>
        <authorList>
            <person name="Zou Y."/>
            <person name="Xue W."/>
            <person name="Luo G."/>
        </authorList>
    </citation>
    <scope>NUCLEOTIDE SEQUENCE [LARGE SCALE GENOMIC DNA]</scope>
    <source>
        <strain evidence="2 3">AF25-30LB</strain>
    </source>
</reference>
<dbReference type="RefSeq" id="WP_117893502.1">
    <property type="nucleotide sequence ID" value="NZ_CAXTBS010000072.1"/>
</dbReference>
<dbReference type="Proteomes" id="UP000266497">
    <property type="component" value="Unassembled WGS sequence"/>
</dbReference>